<keyword evidence="2" id="KW-1185">Reference proteome</keyword>
<reference evidence="2" key="1">
    <citation type="journal article" date="2022" name="Mol. Ecol. Resour.">
        <title>The genomes of chicory, endive, great burdock and yacon provide insights into Asteraceae palaeo-polyploidization history and plant inulin production.</title>
        <authorList>
            <person name="Fan W."/>
            <person name="Wang S."/>
            <person name="Wang H."/>
            <person name="Wang A."/>
            <person name="Jiang F."/>
            <person name="Liu H."/>
            <person name="Zhao H."/>
            <person name="Xu D."/>
            <person name="Zhang Y."/>
        </authorList>
    </citation>
    <scope>NUCLEOTIDE SEQUENCE [LARGE SCALE GENOMIC DNA]</scope>
    <source>
        <strain evidence="2">cv. Niubang</strain>
    </source>
</reference>
<accession>A0ACB8XUB6</accession>
<evidence type="ECO:0000313" key="1">
    <source>
        <dbReference type="EMBL" id="KAI3672588.1"/>
    </source>
</evidence>
<organism evidence="1 2">
    <name type="scientific">Arctium lappa</name>
    <name type="common">Greater burdock</name>
    <name type="synonym">Lappa major</name>
    <dbReference type="NCBI Taxonomy" id="4217"/>
    <lineage>
        <taxon>Eukaryota</taxon>
        <taxon>Viridiplantae</taxon>
        <taxon>Streptophyta</taxon>
        <taxon>Embryophyta</taxon>
        <taxon>Tracheophyta</taxon>
        <taxon>Spermatophyta</taxon>
        <taxon>Magnoliopsida</taxon>
        <taxon>eudicotyledons</taxon>
        <taxon>Gunneridae</taxon>
        <taxon>Pentapetalae</taxon>
        <taxon>asterids</taxon>
        <taxon>campanulids</taxon>
        <taxon>Asterales</taxon>
        <taxon>Asteraceae</taxon>
        <taxon>Carduoideae</taxon>
        <taxon>Cardueae</taxon>
        <taxon>Arctiinae</taxon>
        <taxon>Arctium</taxon>
    </lineage>
</organism>
<dbReference type="Proteomes" id="UP001055879">
    <property type="component" value="Linkage Group LG15"/>
</dbReference>
<gene>
    <name evidence="1" type="ORF">L6452_38683</name>
</gene>
<sequence length="71" mass="7884">MQVEGRIGALGKLFPLYQKEDGRGDQNQGEEYSVVAATVAEHQSSSESVDARAREQQSLHCSKKKVAYVTW</sequence>
<reference evidence="1 2" key="2">
    <citation type="journal article" date="2022" name="Mol. Ecol. Resour.">
        <title>The genomes of chicory, endive, great burdock and yacon provide insights into Asteraceae paleo-polyploidization history and plant inulin production.</title>
        <authorList>
            <person name="Fan W."/>
            <person name="Wang S."/>
            <person name="Wang H."/>
            <person name="Wang A."/>
            <person name="Jiang F."/>
            <person name="Liu H."/>
            <person name="Zhao H."/>
            <person name="Xu D."/>
            <person name="Zhang Y."/>
        </authorList>
    </citation>
    <scope>NUCLEOTIDE SEQUENCE [LARGE SCALE GENOMIC DNA]</scope>
    <source>
        <strain evidence="2">cv. Niubang</strain>
    </source>
</reference>
<evidence type="ECO:0000313" key="2">
    <source>
        <dbReference type="Proteomes" id="UP001055879"/>
    </source>
</evidence>
<comment type="caution">
    <text evidence="1">The sequence shown here is derived from an EMBL/GenBank/DDBJ whole genome shotgun (WGS) entry which is preliminary data.</text>
</comment>
<protein>
    <submittedName>
        <fullName evidence="1">Uncharacterized protein</fullName>
    </submittedName>
</protein>
<proteinExistence type="predicted"/>
<name>A0ACB8XUB6_ARCLA</name>
<dbReference type="EMBL" id="CM042061">
    <property type="protein sequence ID" value="KAI3672588.1"/>
    <property type="molecule type" value="Genomic_DNA"/>
</dbReference>